<dbReference type="InterPro" id="IPR048781">
    <property type="entry name" value="Sos7_CC"/>
</dbReference>
<evidence type="ECO:0000256" key="8">
    <source>
        <dbReference type="ARBA" id="ARBA00038089"/>
    </source>
</evidence>
<evidence type="ECO:0000256" key="3">
    <source>
        <dbReference type="ARBA" id="ARBA00022723"/>
    </source>
</evidence>
<evidence type="ECO:0000256" key="2">
    <source>
        <dbReference type="ARBA" id="ARBA00022491"/>
    </source>
</evidence>
<dbReference type="PANTHER" id="PTHR47257:SF1">
    <property type="entry name" value="PH-RESPONSE TRANSCRIPTION FACTOR PACC_RIM101"/>
    <property type="match status" value="1"/>
</dbReference>
<evidence type="ECO:0000313" key="13">
    <source>
        <dbReference type="EMBL" id="KAJ1930484.1"/>
    </source>
</evidence>
<dbReference type="InterPro" id="IPR050806">
    <property type="entry name" value="pacC/RIM101"/>
</dbReference>
<evidence type="ECO:0000313" key="14">
    <source>
        <dbReference type="Proteomes" id="UP001150569"/>
    </source>
</evidence>
<evidence type="ECO:0000256" key="6">
    <source>
        <dbReference type="ARBA" id="ARBA00022833"/>
    </source>
</evidence>
<dbReference type="OrthoDB" id="18959at2759"/>
<dbReference type="PROSITE" id="PS00028">
    <property type="entry name" value="ZINC_FINGER_C2H2_1"/>
    <property type="match status" value="1"/>
</dbReference>
<evidence type="ECO:0000256" key="11">
    <source>
        <dbReference type="SAM" id="MobiDB-lite"/>
    </source>
</evidence>
<dbReference type="AlphaFoldDB" id="A0A9W8AG84"/>
<keyword evidence="7" id="KW-0539">Nucleus</keyword>
<evidence type="ECO:0000256" key="10">
    <source>
        <dbReference type="SAM" id="Coils"/>
    </source>
</evidence>
<keyword evidence="6" id="KW-0862">Zinc</keyword>
<dbReference type="InterPro" id="IPR013087">
    <property type="entry name" value="Znf_C2H2_type"/>
</dbReference>
<dbReference type="Proteomes" id="UP001150569">
    <property type="component" value="Unassembled WGS sequence"/>
</dbReference>
<dbReference type="PROSITE" id="PS50157">
    <property type="entry name" value="ZINC_FINGER_C2H2_2"/>
    <property type="match status" value="1"/>
</dbReference>
<evidence type="ECO:0000256" key="9">
    <source>
        <dbReference type="PROSITE-ProRule" id="PRU00042"/>
    </source>
</evidence>
<evidence type="ECO:0000256" key="7">
    <source>
        <dbReference type="ARBA" id="ARBA00023242"/>
    </source>
</evidence>
<name>A0A9W8AG84_9FUNG</name>
<keyword evidence="4" id="KW-0677">Repeat</keyword>
<keyword evidence="14" id="KW-1185">Reference proteome</keyword>
<dbReference type="GO" id="GO:0045944">
    <property type="term" value="P:positive regulation of transcription by RNA polymerase II"/>
    <property type="evidence" value="ECO:0007669"/>
    <property type="project" value="TreeGrafter"/>
</dbReference>
<dbReference type="FunFam" id="3.30.160.60:FF:000145">
    <property type="entry name" value="Zinc finger protein 574"/>
    <property type="match status" value="1"/>
</dbReference>
<sequence length="541" mass="61052">MDTEIQHKVAETARLRDAFQKDAFHILQLEETCLKKARNAERFNHPGTHTPKAVEADLAYYRTLFSKLKFNYLEQTTKERFLRDLMQEPPVDIELEDIQEIEAGNLVSKKELKKRKTETQVRHEQIDYTINSVADGYHQVKSEFEEVTPILAEIAELESQLHELEGDDTSNQVTLHDTLRGDIDTCRDETARLQRTAEDLEDELKRLATQQKSEEAFAAEAVRQALTKDPQVQELYDWFTEAQNVLATLFGVRLLKATGPDSVQIIYDYTEKDDKYVTLDLTFTESPTFAITEAKPPLSTMPPVSPRSPMADDGDLAPTVCRWVDCTHPPFEDSNALYTHVSRQHIGRKANNDLCLTCHWGGCRFQAKKRDHITSHLRSHVNLRPYRCGICQKAFKRPQDVKKHDKMHTEEHSAAAAASVAPIAVVSHSPVSPTPLTPPPYAASPYRQPYHARSVSPPSSTPYPLPLPPPSFIRRSSATSTQNPPVISSAAYKDAVCNSGITPKPSYLPPLSTHYVKTAIPPLQHLMRAHLREMYPSSVSS</sequence>
<evidence type="ECO:0000259" key="12">
    <source>
        <dbReference type="PROSITE" id="PS50157"/>
    </source>
</evidence>
<dbReference type="InterPro" id="IPR036236">
    <property type="entry name" value="Znf_C2H2_sf"/>
</dbReference>
<dbReference type="PANTHER" id="PTHR47257">
    <property type="entry name" value="PH-RESPONSE TRANSCRIPTION FACTOR PACC/RIM101"/>
    <property type="match status" value="1"/>
</dbReference>
<evidence type="ECO:0000256" key="1">
    <source>
        <dbReference type="ARBA" id="ARBA00004123"/>
    </source>
</evidence>
<gene>
    <name evidence="13" type="ORF">IWQ60_000269</name>
</gene>
<keyword evidence="2" id="KW-0678">Repressor</keyword>
<evidence type="ECO:0000256" key="5">
    <source>
        <dbReference type="ARBA" id="ARBA00022771"/>
    </source>
</evidence>
<keyword evidence="5 9" id="KW-0863">Zinc-finger</keyword>
<dbReference type="EMBL" id="JANBPT010000006">
    <property type="protein sequence ID" value="KAJ1930484.1"/>
    <property type="molecule type" value="Genomic_DNA"/>
</dbReference>
<feature type="compositionally biased region" description="Pro residues" evidence="11">
    <location>
        <begin position="432"/>
        <end position="442"/>
    </location>
</feature>
<keyword evidence="10" id="KW-0175">Coiled coil</keyword>
<dbReference type="SUPFAM" id="SSF57667">
    <property type="entry name" value="beta-beta-alpha zinc fingers"/>
    <property type="match status" value="1"/>
</dbReference>
<dbReference type="SMART" id="SM00355">
    <property type="entry name" value="ZnF_C2H2"/>
    <property type="match status" value="3"/>
</dbReference>
<protein>
    <recommendedName>
        <fullName evidence="12">C2H2-type domain-containing protein</fullName>
    </recommendedName>
</protein>
<dbReference type="GO" id="GO:0008270">
    <property type="term" value="F:zinc ion binding"/>
    <property type="evidence" value="ECO:0007669"/>
    <property type="project" value="UniProtKB-KW"/>
</dbReference>
<comment type="subcellular location">
    <subcellularLocation>
        <location evidence="1">Nucleus</location>
    </subcellularLocation>
</comment>
<dbReference type="GO" id="GO:0005634">
    <property type="term" value="C:nucleus"/>
    <property type="evidence" value="ECO:0007669"/>
    <property type="project" value="UniProtKB-SubCell"/>
</dbReference>
<keyword evidence="3" id="KW-0479">Metal-binding</keyword>
<feature type="region of interest" description="Disordered" evidence="11">
    <location>
        <begin position="431"/>
        <end position="463"/>
    </location>
</feature>
<reference evidence="13" key="1">
    <citation type="submission" date="2022-07" db="EMBL/GenBank/DDBJ databases">
        <title>Phylogenomic reconstructions and comparative analyses of Kickxellomycotina fungi.</title>
        <authorList>
            <person name="Reynolds N.K."/>
            <person name="Stajich J.E."/>
            <person name="Barry K."/>
            <person name="Grigoriev I.V."/>
            <person name="Crous P."/>
            <person name="Smith M.E."/>
        </authorList>
    </citation>
    <scope>NUCLEOTIDE SEQUENCE</scope>
    <source>
        <strain evidence="13">RSA 861</strain>
    </source>
</reference>
<dbReference type="Gene3D" id="3.30.160.60">
    <property type="entry name" value="Classic Zinc Finger"/>
    <property type="match status" value="2"/>
</dbReference>
<accession>A0A9W8AG84</accession>
<comment type="similarity">
    <text evidence="8">Belongs to the pacC/RIM101 family.</text>
</comment>
<organism evidence="13 14">
    <name type="scientific">Tieghemiomyces parasiticus</name>
    <dbReference type="NCBI Taxonomy" id="78921"/>
    <lineage>
        <taxon>Eukaryota</taxon>
        <taxon>Fungi</taxon>
        <taxon>Fungi incertae sedis</taxon>
        <taxon>Zoopagomycota</taxon>
        <taxon>Kickxellomycotina</taxon>
        <taxon>Dimargaritomycetes</taxon>
        <taxon>Dimargaritales</taxon>
        <taxon>Dimargaritaceae</taxon>
        <taxon>Tieghemiomyces</taxon>
    </lineage>
</organism>
<feature type="domain" description="C2H2-type" evidence="12">
    <location>
        <begin position="386"/>
        <end position="413"/>
    </location>
</feature>
<feature type="coiled-coil region" evidence="10">
    <location>
        <begin position="183"/>
        <end position="217"/>
    </location>
</feature>
<proteinExistence type="inferred from homology"/>
<dbReference type="Pfam" id="PF20882">
    <property type="entry name" value="Sos7"/>
    <property type="match status" value="1"/>
</dbReference>
<evidence type="ECO:0000256" key="4">
    <source>
        <dbReference type="ARBA" id="ARBA00022737"/>
    </source>
</evidence>
<comment type="caution">
    <text evidence="13">The sequence shown here is derived from an EMBL/GenBank/DDBJ whole genome shotgun (WGS) entry which is preliminary data.</text>
</comment>